<accession>A0A167JQZ4</accession>
<reference evidence="2 3" key="1">
    <citation type="journal article" date="2016" name="Mol. Biol. Evol.">
        <title>Comparative Genomics of Early-Diverging Mushroom-Forming Fungi Provides Insights into the Origins of Lignocellulose Decay Capabilities.</title>
        <authorList>
            <person name="Nagy L.G."/>
            <person name="Riley R."/>
            <person name="Tritt A."/>
            <person name="Adam C."/>
            <person name="Daum C."/>
            <person name="Floudas D."/>
            <person name="Sun H."/>
            <person name="Yadav J.S."/>
            <person name="Pangilinan J."/>
            <person name="Larsson K.H."/>
            <person name="Matsuura K."/>
            <person name="Barry K."/>
            <person name="Labutti K."/>
            <person name="Kuo R."/>
            <person name="Ohm R.A."/>
            <person name="Bhattacharya S.S."/>
            <person name="Shirouzu T."/>
            <person name="Yoshinaga Y."/>
            <person name="Martin F.M."/>
            <person name="Grigoriev I.V."/>
            <person name="Hibbett D.S."/>
        </authorList>
    </citation>
    <scope>NUCLEOTIDE SEQUENCE [LARGE SCALE GENOMIC DNA]</scope>
    <source>
        <strain evidence="2 3">TUFC12733</strain>
    </source>
</reference>
<evidence type="ECO:0000256" key="1">
    <source>
        <dbReference type="SAM" id="MobiDB-lite"/>
    </source>
</evidence>
<proteinExistence type="predicted"/>
<gene>
    <name evidence="2" type="ORF">CALVIDRAFT_243953</name>
</gene>
<dbReference type="AlphaFoldDB" id="A0A167JQZ4"/>
<evidence type="ECO:0000313" key="2">
    <source>
        <dbReference type="EMBL" id="KZO93814.1"/>
    </source>
</evidence>
<feature type="region of interest" description="Disordered" evidence="1">
    <location>
        <begin position="135"/>
        <end position="160"/>
    </location>
</feature>
<evidence type="ECO:0000313" key="3">
    <source>
        <dbReference type="Proteomes" id="UP000076738"/>
    </source>
</evidence>
<sequence length="295" mass="32486">MFRRRYSQSELCEHEVTAPPWARVLCGTPIFCSLRARNARVVIPPPPSPPPSPSHMPTHRKFWSSTRPRFQLLPLATHGYITPARPAFFPFTGLSPPTTYQDLGGVRSSASCGDLHRGSPCACCSLLSTHAALPRPPRPGIMRLSRQRSASSPGADLSPSGYSRTYRSLLERVLPSLVSPLRHLALLWPCPLGHNGLPDTCFSATRSPYASSMVWHAFMVGDLRLFVRRLCCPCFPSPLLGPCLFPLLALAVDVLSRPACRYVGAHGLNRRHRAGTSVQSYTCFTHEVICSSRGF</sequence>
<organism evidence="2 3">
    <name type="scientific">Calocera viscosa (strain TUFC12733)</name>
    <dbReference type="NCBI Taxonomy" id="1330018"/>
    <lineage>
        <taxon>Eukaryota</taxon>
        <taxon>Fungi</taxon>
        <taxon>Dikarya</taxon>
        <taxon>Basidiomycota</taxon>
        <taxon>Agaricomycotina</taxon>
        <taxon>Dacrymycetes</taxon>
        <taxon>Dacrymycetales</taxon>
        <taxon>Dacrymycetaceae</taxon>
        <taxon>Calocera</taxon>
    </lineage>
</organism>
<dbReference type="EMBL" id="KV417299">
    <property type="protein sequence ID" value="KZO93814.1"/>
    <property type="molecule type" value="Genomic_DNA"/>
</dbReference>
<dbReference type="Proteomes" id="UP000076738">
    <property type="component" value="Unassembled WGS sequence"/>
</dbReference>
<name>A0A167JQZ4_CALVF</name>
<protein>
    <submittedName>
        <fullName evidence="2">Uncharacterized protein</fullName>
    </submittedName>
</protein>
<keyword evidence="3" id="KW-1185">Reference proteome</keyword>